<dbReference type="UniPathway" id="UPA00973"/>
<keyword evidence="10" id="KW-1185">Reference proteome</keyword>
<dbReference type="InterPro" id="IPR020573">
    <property type="entry name" value="UDP_GlcNAc_AcTrfase_non-rep"/>
</dbReference>
<evidence type="ECO:0000259" key="8">
    <source>
        <dbReference type="Pfam" id="PF04613"/>
    </source>
</evidence>
<dbReference type="InterPro" id="IPR011004">
    <property type="entry name" value="Trimer_LpxA-like_sf"/>
</dbReference>
<sequence length="349" mass="37006">MQITARELAHFLGGSLEGNPDITVSQPSKIEEGGEGTISFLGNPKYESYAYTTTASVLLVSKDFAPKSPVSATLIRVDDVYASIARLLQQFGQQAKPAPGISETAVISDEAMLGNQVSIGAAVIVEAGAQVGEGAIIMGQAYIGKGAKIGPNTLIYPGARILDRCEVGRNCIIHANAVIGSDGFGFAPREDRSYEKIVHVGNVVIEDEVEIGANTTIDRATMGSTIIREGVKLDNLIQVGHNVEIGAHTVIAAQSGIAGSTKIGQYCRIGGQVGFSGHVEIADGSQIQAQSGIAGNIKEPNQAWFGSPIIPYRDFIRSHSVFKKLPELYKTISRMERELATLKAPEADQ</sequence>
<keyword evidence="3 7" id="KW-0808">Transferase</keyword>
<dbReference type="GO" id="GO:0016410">
    <property type="term" value="F:N-acyltransferase activity"/>
    <property type="evidence" value="ECO:0007669"/>
    <property type="project" value="InterPro"/>
</dbReference>
<dbReference type="CDD" id="cd03352">
    <property type="entry name" value="LbH_LpxD"/>
    <property type="match status" value="1"/>
</dbReference>
<evidence type="ECO:0000256" key="2">
    <source>
        <dbReference type="ARBA" id="ARBA00022556"/>
    </source>
</evidence>
<dbReference type="InterPro" id="IPR007691">
    <property type="entry name" value="LpxD"/>
</dbReference>
<feature type="active site" description="Proton acceptor" evidence="7">
    <location>
        <position position="241"/>
    </location>
</feature>
<name>A0A098S8C4_9BACT</name>
<dbReference type="AlphaFoldDB" id="A0A098S8C4"/>
<keyword evidence="4 7" id="KW-0677">Repeat</keyword>
<evidence type="ECO:0000256" key="6">
    <source>
        <dbReference type="ARBA" id="ARBA00023315"/>
    </source>
</evidence>
<gene>
    <name evidence="7" type="primary">lpxD</name>
    <name evidence="9" type="ORF">IX84_12475</name>
</gene>
<dbReference type="STRING" id="1524460.IX84_12475"/>
<dbReference type="SUPFAM" id="SSF51161">
    <property type="entry name" value="Trimeric LpxA-like enzymes"/>
    <property type="match status" value="1"/>
</dbReference>
<dbReference type="Pfam" id="PF00132">
    <property type="entry name" value="Hexapep"/>
    <property type="match status" value="2"/>
</dbReference>
<accession>A0A098S8C4</accession>
<dbReference type="PANTHER" id="PTHR43378:SF2">
    <property type="entry name" value="UDP-3-O-ACYLGLUCOSAMINE N-ACYLTRANSFERASE 1, MITOCHONDRIAL-RELATED"/>
    <property type="match status" value="1"/>
</dbReference>
<keyword evidence="5 7" id="KW-0443">Lipid metabolism</keyword>
<comment type="similarity">
    <text evidence="7">Belongs to the transferase hexapeptide repeat family. LpxD subfamily.</text>
</comment>
<evidence type="ECO:0000256" key="5">
    <source>
        <dbReference type="ARBA" id="ARBA00023098"/>
    </source>
</evidence>
<evidence type="ECO:0000256" key="7">
    <source>
        <dbReference type="HAMAP-Rule" id="MF_00523"/>
    </source>
</evidence>
<evidence type="ECO:0000256" key="4">
    <source>
        <dbReference type="ARBA" id="ARBA00022737"/>
    </source>
</evidence>
<comment type="caution">
    <text evidence="9">The sequence shown here is derived from an EMBL/GenBank/DDBJ whole genome shotgun (WGS) entry which is preliminary data.</text>
</comment>
<dbReference type="GO" id="GO:0103118">
    <property type="term" value="F:UDP-3-O-[(3R)-3-hydroxyacyl]-glucosamine N-acyltransferase activity"/>
    <property type="evidence" value="ECO:0007669"/>
    <property type="project" value="UniProtKB-EC"/>
</dbReference>
<dbReference type="Gene3D" id="3.40.1390.10">
    <property type="entry name" value="MurE/MurF, N-terminal domain"/>
    <property type="match status" value="1"/>
</dbReference>
<comment type="pathway">
    <text evidence="7">Bacterial outer membrane biogenesis; LPS lipid A biosynthesis.</text>
</comment>
<evidence type="ECO:0000313" key="9">
    <source>
        <dbReference type="EMBL" id="KGE87933.1"/>
    </source>
</evidence>
<dbReference type="HAMAP" id="MF_00523">
    <property type="entry name" value="LpxD"/>
    <property type="match status" value="1"/>
</dbReference>
<dbReference type="NCBIfam" id="NF002060">
    <property type="entry name" value="PRK00892.1"/>
    <property type="match status" value="1"/>
</dbReference>
<dbReference type="Proteomes" id="UP000029736">
    <property type="component" value="Unassembled WGS sequence"/>
</dbReference>
<dbReference type="PANTHER" id="PTHR43378">
    <property type="entry name" value="UDP-3-O-ACYLGLUCOSAMINE N-ACYLTRANSFERASE"/>
    <property type="match status" value="1"/>
</dbReference>
<feature type="domain" description="UDP-3-O-[3-hydroxymyristoyl] glucosamine N-acyltransferase non-repeat region" evidence="8">
    <location>
        <begin position="21"/>
        <end position="89"/>
    </location>
</feature>
<dbReference type="Pfam" id="PF04613">
    <property type="entry name" value="LpxD"/>
    <property type="match status" value="1"/>
</dbReference>
<dbReference type="GO" id="GO:0016020">
    <property type="term" value="C:membrane"/>
    <property type="evidence" value="ECO:0007669"/>
    <property type="project" value="GOC"/>
</dbReference>
<evidence type="ECO:0000256" key="3">
    <source>
        <dbReference type="ARBA" id="ARBA00022679"/>
    </source>
</evidence>
<dbReference type="Gene3D" id="2.160.10.10">
    <property type="entry name" value="Hexapeptide repeat proteins"/>
    <property type="match status" value="1"/>
</dbReference>
<organism evidence="9 10">
    <name type="scientific">Phaeodactylibacter xiamenensis</name>
    <dbReference type="NCBI Taxonomy" id="1524460"/>
    <lineage>
        <taxon>Bacteria</taxon>
        <taxon>Pseudomonadati</taxon>
        <taxon>Bacteroidota</taxon>
        <taxon>Saprospiria</taxon>
        <taxon>Saprospirales</taxon>
        <taxon>Haliscomenobacteraceae</taxon>
        <taxon>Phaeodactylibacter</taxon>
    </lineage>
</organism>
<dbReference type="OrthoDB" id="9784739at2"/>
<comment type="function">
    <text evidence="7">Catalyzes the N-acylation of UDP-3-O-acylglucosamine using 3-hydroxyacyl-ACP as the acyl donor. Is involved in the biosynthesis of lipid A, a phosphorylated glycolipid that anchors the lipopolysaccharide to the outer membrane of the cell.</text>
</comment>
<evidence type="ECO:0000313" key="10">
    <source>
        <dbReference type="Proteomes" id="UP000029736"/>
    </source>
</evidence>
<dbReference type="NCBIfam" id="TIGR01853">
    <property type="entry name" value="lipid_A_lpxD"/>
    <property type="match status" value="1"/>
</dbReference>
<comment type="subunit">
    <text evidence="7">Homotrimer.</text>
</comment>
<dbReference type="RefSeq" id="WP_044220590.1">
    <property type="nucleotide sequence ID" value="NZ_JBKAGJ010000012.1"/>
</dbReference>
<evidence type="ECO:0000256" key="1">
    <source>
        <dbReference type="ARBA" id="ARBA00022516"/>
    </source>
</evidence>
<dbReference type="EC" id="2.3.1.191" evidence="7"/>
<dbReference type="InterPro" id="IPR001451">
    <property type="entry name" value="Hexapep"/>
</dbReference>
<keyword evidence="6 7" id="KW-0012">Acyltransferase</keyword>
<reference evidence="9 10" key="1">
    <citation type="journal article" date="2014" name="Int. J. Syst. Evol. Microbiol.">
        <title>Phaeodactylibacter xiamenensis gen. nov., sp. nov., a member of the family Saprospiraceae isolated from the marine alga Phaeodactylum tricornutum.</title>
        <authorList>
            <person name="Chen Z.Jr."/>
            <person name="Lei X."/>
            <person name="Lai Q."/>
            <person name="Li Y."/>
            <person name="Zhang B."/>
            <person name="Zhang J."/>
            <person name="Zhang H."/>
            <person name="Yang L."/>
            <person name="Zheng W."/>
            <person name="Tian Y."/>
            <person name="Yu Z."/>
            <person name="Xu H.Jr."/>
            <person name="Zheng T."/>
        </authorList>
    </citation>
    <scope>NUCLEOTIDE SEQUENCE [LARGE SCALE GENOMIC DNA]</scope>
    <source>
        <strain evidence="9 10">KD52</strain>
    </source>
</reference>
<keyword evidence="1 7" id="KW-0444">Lipid biosynthesis</keyword>
<keyword evidence="2 7" id="KW-0441">Lipid A biosynthesis</keyword>
<dbReference type="EMBL" id="JPOS01000029">
    <property type="protein sequence ID" value="KGE87933.1"/>
    <property type="molecule type" value="Genomic_DNA"/>
</dbReference>
<protein>
    <recommendedName>
        <fullName evidence="7">UDP-3-O-acylglucosamine N-acyltransferase</fullName>
        <ecNumber evidence="7">2.3.1.191</ecNumber>
    </recommendedName>
</protein>
<proteinExistence type="inferred from homology"/>
<dbReference type="GO" id="GO:0009245">
    <property type="term" value="P:lipid A biosynthetic process"/>
    <property type="evidence" value="ECO:0007669"/>
    <property type="project" value="UniProtKB-UniRule"/>
</dbReference>
<comment type="catalytic activity">
    <reaction evidence="7">
        <text>a UDP-3-O-[(3R)-3-hydroxyacyl]-alpha-D-glucosamine + a (3R)-hydroxyacyl-[ACP] = a UDP-2-N,3-O-bis[(3R)-3-hydroxyacyl]-alpha-D-glucosamine + holo-[ACP] + H(+)</text>
        <dbReference type="Rhea" id="RHEA:53836"/>
        <dbReference type="Rhea" id="RHEA-COMP:9685"/>
        <dbReference type="Rhea" id="RHEA-COMP:9945"/>
        <dbReference type="ChEBI" id="CHEBI:15378"/>
        <dbReference type="ChEBI" id="CHEBI:64479"/>
        <dbReference type="ChEBI" id="CHEBI:78827"/>
        <dbReference type="ChEBI" id="CHEBI:137740"/>
        <dbReference type="ChEBI" id="CHEBI:137748"/>
        <dbReference type="EC" id="2.3.1.191"/>
    </reaction>
</comment>